<evidence type="ECO:0000256" key="2">
    <source>
        <dbReference type="ARBA" id="ARBA00008098"/>
    </source>
</evidence>
<comment type="similarity">
    <text evidence="2">Belongs to the PBP/GOBP family.</text>
</comment>
<keyword evidence="4 6" id="KW-0732">Signal</keyword>
<evidence type="ECO:0000256" key="4">
    <source>
        <dbReference type="ARBA" id="ARBA00022729"/>
    </source>
</evidence>
<dbReference type="GO" id="GO:0005549">
    <property type="term" value="F:odorant binding"/>
    <property type="evidence" value="ECO:0007669"/>
    <property type="project" value="InterPro"/>
</dbReference>
<feature type="signal peptide" evidence="6">
    <location>
        <begin position="1"/>
        <end position="19"/>
    </location>
</feature>
<dbReference type="EMBL" id="GDUN01000662">
    <property type="protein sequence ID" value="JAN95257.1"/>
    <property type="molecule type" value="mRNA"/>
</dbReference>
<proteinExistence type="evidence at transcript level"/>
<dbReference type="PANTHER" id="PTHR11857">
    <property type="entry name" value="ODORANT BINDING PROTEIN-RELATED"/>
    <property type="match status" value="1"/>
</dbReference>
<evidence type="ECO:0000256" key="3">
    <source>
        <dbReference type="ARBA" id="ARBA00022525"/>
    </source>
</evidence>
<accession>A0A0P6IVS9</accession>
<dbReference type="InterPro" id="IPR006170">
    <property type="entry name" value="PBP/GOBP"/>
</dbReference>
<dbReference type="AlphaFoldDB" id="A0A0P6IVS9"/>
<evidence type="ECO:0000256" key="6">
    <source>
        <dbReference type="SAM" id="SignalP"/>
    </source>
</evidence>
<dbReference type="GO" id="GO:0007608">
    <property type="term" value="P:sensory perception of smell"/>
    <property type="evidence" value="ECO:0007669"/>
    <property type="project" value="TreeGrafter"/>
</dbReference>
<dbReference type="InterPro" id="IPR036728">
    <property type="entry name" value="PBP_GOBP_sf"/>
</dbReference>
<evidence type="ECO:0000256" key="5">
    <source>
        <dbReference type="ARBA" id="ARBA00023157"/>
    </source>
</evidence>
<sequence>MRGFVLVLVSVLALHSCSALKNLDEPRWKSFREAELECAEYLFITNETLERYRSRGYPDEPSTRKLINCILINLNAWDESLNQIKDYTFKQFFIPNTVDCLYVQHTQECLDQTVAPLDPYDRLGRAYKSFQCYYLYYSGISDEVKWVPFYPSEIVDIIGQCLRIVPQTNESLVQYCQGKFADNPDYPPAAYCFTVRAGFYNKTTGIDLEKLFVQYGGGPSGTDLFEADTVACIRDVYEQYCKEPDRLVHTVVDCLLYFLPVVRDISAGASSVLGNPPECIPPPSPPRKTQPCYNDVCQ</sequence>
<dbReference type="CDD" id="cd23992">
    <property type="entry name" value="PBP_GOBP"/>
    <property type="match status" value="1"/>
</dbReference>
<evidence type="ECO:0000256" key="1">
    <source>
        <dbReference type="ARBA" id="ARBA00004613"/>
    </source>
</evidence>
<dbReference type="PANTHER" id="PTHR11857:SF46">
    <property type="entry name" value="GENERAL ODORANT-BINDING PROTEIN 99A-RELATED"/>
    <property type="match status" value="1"/>
</dbReference>
<feature type="chain" id="PRO_5006128270" evidence="6">
    <location>
        <begin position="20"/>
        <end position="298"/>
    </location>
</feature>
<reference evidence="7" key="1">
    <citation type="journal article" date="2016" name="PLoS ONE">
        <title>A Deep Insight into the Sialome of Male and Female Aedes aegypti Mosquitoes.</title>
        <authorList>
            <person name="Ribeiro J.M."/>
            <person name="Martin-Martin I."/>
            <person name="Arca B."/>
            <person name="Calvo E."/>
        </authorList>
    </citation>
    <scope>NUCLEOTIDE SEQUENCE</scope>
    <source>
        <strain evidence="7">Liverpool</strain>
        <tissue evidence="7">Salivary glands</tissue>
    </source>
</reference>
<name>A0A0P6IVS9_AEDAE</name>
<dbReference type="GO" id="GO:0005615">
    <property type="term" value="C:extracellular space"/>
    <property type="evidence" value="ECO:0007669"/>
    <property type="project" value="TreeGrafter"/>
</dbReference>
<evidence type="ECO:0000313" key="7">
    <source>
        <dbReference type="EMBL" id="JAN95257.1"/>
    </source>
</evidence>
<dbReference type="VEuPathDB" id="VectorBase:AAEL000377"/>
<keyword evidence="5" id="KW-1015">Disulfide bond</keyword>
<dbReference type="Pfam" id="PF01395">
    <property type="entry name" value="PBP_GOBP"/>
    <property type="match status" value="2"/>
</dbReference>
<dbReference type="Gene3D" id="1.10.238.20">
    <property type="entry name" value="Pheromone/general odorant binding protein domain"/>
    <property type="match status" value="2"/>
</dbReference>
<dbReference type="SUPFAM" id="SSF47565">
    <property type="entry name" value="Insect pheromone/odorant-binding proteins"/>
    <property type="match status" value="2"/>
</dbReference>
<keyword evidence="3" id="KW-0964">Secreted</keyword>
<comment type="subcellular location">
    <subcellularLocation>
        <location evidence="1">Secreted</location>
    </subcellularLocation>
</comment>
<organism evidence="7">
    <name type="scientific">Aedes aegypti</name>
    <name type="common">Yellowfever mosquito</name>
    <name type="synonym">Culex aegypti</name>
    <dbReference type="NCBI Taxonomy" id="7159"/>
    <lineage>
        <taxon>Eukaryota</taxon>
        <taxon>Metazoa</taxon>
        <taxon>Ecdysozoa</taxon>
        <taxon>Arthropoda</taxon>
        <taxon>Hexapoda</taxon>
        <taxon>Insecta</taxon>
        <taxon>Pterygota</taxon>
        <taxon>Neoptera</taxon>
        <taxon>Endopterygota</taxon>
        <taxon>Diptera</taxon>
        <taxon>Nematocera</taxon>
        <taxon>Culicoidea</taxon>
        <taxon>Culicidae</taxon>
        <taxon>Culicinae</taxon>
        <taxon>Aedini</taxon>
        <taxon>Aedes</taxon>
        <taxon>Stegomyia</taxon>
    </lineage>
</organism>
<protein>
    <submittedName>
        <fullName evidence="7">Putative pbp/gobp family</fullName>
    </submittedName>
</protein>